<protein>
    <recommendedName>
        <fullName evidence="11">DUF2029 domain-containing protein</fullName>
    </recommendedName>
</protein>
<dbReference type="PATRIC" id="fig|571913.6.peg.4436"/>
<keyword evidence="6 8" id="KW-0472">Membrane</keyword>
<dbReference type="KEGG" id="lmoi:VV02_21905"/>
<dbReference type="GO" id="GO:0005886">
    <property type="term" value="C:plasma membrane"/>
    <property type="evidence" value="ECO:0007669"/>
    <property type="project" value="UniProtKB-SubCell"/>
</dbReference>
<evidence type="ECO:0000256" key="1">
    <source>
        <dbReference type="ARBA" id="ARBA00004651"/>
    </source>
</evidence>
<keyword evidence="5 8" id="KW-1133">Transmembrane helix</keyword>
<evidence type="ECO:0000256" key="7">
    <source>
        <dbReference type="ARBA" id="ARBA00024033"/>
    </source>
</evidence>
<evidence type="ECO:0000256" key="3">
    <source>
        <dbReference type="ARBA" id="ARBA00022679"/>
    </source>
</evidence>
<evidence type="ECO:0000256" key="6">
    <source>
        <dbReference type="ARBA" id="ARBA00023136"/>
    </source>
</evidence>
<feature type="transmembrane region" description="Helical" evidence="8">
    <location>
        <begin position="155"/>
        <end position="173"/>
    </location>
</feature>
<organism evidence="9 10">
    <name type="scientific">Luteipulveratus mongoliensis</name>
    <dbReference type="NCBI Taxonomy" id="571913"/>
    <lineage>
        <taxon>Bacteria</taxon>
        <taxon>Bacillati</taxon>
        <taxon>Actinomycetota</taxon>
        <taxon>Actinomycetes</taxon>
        <taxon>Micrococcales</taxon>
        <taxon>Dermacoccaceae</taxon>
        <taxon>Luteipulveratus</taxon>
    </lineage>
</organism>
<feature type="transmembrane region" description="Helical" evidence="8">
    <location>
        <begin position="225"/>
        <end position="248"/>
    </location>
</feature>
<reference evidence="9 10" key="1">
    <citation type="submission" date="2015-03" db="EMBL/GenBank/DDBJ databases">
        <title>Luteipulveratus halotolerans sp. nov., a novel actinobacterium (Dermacoccaceae) from Sarawak, Malaysia.</title>
        <authorList>
            <person name="Juboi H."/>
            <person name="Basik A."/>
            <person name="Shamsul S.S."/>
            <person name="Arnold P."/>
            <person name="Schmitt E.K."/>
            <person name="Sanglier J.-J."/>
            <person name="Yeo T."/>
        </authorList>
    </citation>
    <scope>NUCLEOTIDE SEQUENCE [LARGE SCALE GENOMIC DNA]</scope>
    <source>
        <strain evidence="9 10">MN07-A0370</strain>
    </source>
</reference>
<feature type="transmembrane region" description="Helical" evidence="8">
    <location>
        <begin position="337"/>
        <end position="363"/>
    </location>
</feature>
<gene>
    <name evidence="9" type="ORF">VV02_21905</name>
</gene>
<dbReference type="EMBL" id="CP011112">
    <property type="protein sequence ID" value="AKU19187.1"/>
    <property type="molecule type" value="Genomic_DNA"/>
</dbReference>
<feature type="transmembrane region" description="Helical" evidence="8">
    <location>
        <begin position="370"/>
        <end position="389"/>
    </location>
</feature>
<name>A0A0K1JR40_9MICO</name>
<evidence type="ECO:0008006" key="11">
    <source>
        <dbReference type="Google" id="ProtNLM"/>
    </source>
</evidence>
<feature type="transmembrane region" description="Helical" evidence="8">
    <location>
        <begin position="44"/>
        <end position="64"/>
    </location>
</feature>
<dbReference type="AlphaFoldDB" id="A0A0K1JR40"/>
<feature type="transmembrane region" description="Helical" evidence="8">
    <location>
        <begin position="18"/>
        <end position="35"/>
    </location>
</feature>
<dbReference type="InterPro" id="IPR018584">
    <property type="entry name" value="GT87"/>
</dbReference>
<feature type="transmembrane region" description="Helical" evidence="8">
    <location>
        <begin position="395"/>
        <end position="413"/>
    </location>
</feature>
<dbReference type="Pfam" id="PF09594">
    <property type="entry name" value="GT87"/>
    <property type="match status" value="1"/>
</dbReference>
<feature type="transmembrane region" description="Helical" evidence="8">
    <location>
        <begin position="254"/>
        <end position="275"/>
    </location>
</feature>
<sequence>MALVLLFVRSSDDPSRQVWAQLAGFAVSLAMLAALRKVTLSRKVLTGVLLGGCAVLQIAALASGPSSSDDDYRYVWDAHVQLSGTDPYRYAPADPEVAHLRTDFTFPTERPCPAHQVGEICTEINRSSVHTIYPPVAQAAFVGMRLLGSGHDGHLPLQIAAAVGVLGSTLLLLRLRRGRTLWPVAVWALSPIVAVEATNNAHIDWLSVLMCLAAVGAARSRRPYAAGLAIGAAAATKLFPGLLLVMAGRRPWRMVLGAVTVLALGYLPHVLAVGPEVLGYLPGYLREEEYADGGRYLVVGLFVGSDIATILTPVLLAAGLVLLWWRADPDRPDLTAVAAVGLYLALTTPNYSWYPLLLVALVALTGRLRWLWLCVAPTLTYFAAALPWDWTVTRLVSYVGAVCFVLGCLLVRLPRCKQTWRAISS</sequence>
<evidence type="ECO:0000256" key="8">
    <source>
        <dbReference type="SAM" id="Phobius"/>
    </source>
</evidence>
<keyword evidence="4 8" id="KW-0812">Transmembrane</keyword>
<evidence type="ECO:0000256" key="4">
    <source>
        <dbReference type="ARBA" id="ARBA00022692"/>
    </source>
</evidence>
<dbReference type="STRING" id="571913.VV02_21905"/>
<evidence type="ECO:0000313" key="9">
    <source>
        <dbReference type="EMBL" id="AKU19187.1"/>
    </source>
</evidence>
<evidence type="ECO:0000256" key="5">
    <source>
        <dbReference type="ARBA" id="ARBA00022989"/>
    </source>
</evidence>
<comment type="subcellular location">
    <subcellularLocation>
        <location evidence="1">Cell membrane</location>
        <topology evidence="1">Multi-pass membrane protein</topology>
    </subcellularLocation>
</comment>
<keyword evidence="2" id="KW-1003">Cell membrane</keyword>
<comment type="similarity">
    <text evidence="7">Belongs to the glycosyltransferase 87 family.</text>
</comment>
<proteinExistence type="inferred from homology"/>
<accession>A0A0K1JR40</accession>
<keyword evidence="10" id="KW-1185">Reference proteome</keyword>
<evidence type="ECO:0000256" key="2">
    <source>
        <dbReference type="ARBA" id="ARBA00022475"/>
    </source>
</evidence>
<evidence type="ECO:0000313" key="10">
    <source>
        <dbReference type="Proteomes" id="UP000066480"/>
    </source>
</evidence>
<keyword evidence="3" id="KW-0808">Transferase</keyword>
<dbReference type="GO" id="GO:0016758">
    <property type="term" value="F:hexosyltransferase activity"/>
    <property type="evidence" value="ECO:0007669"/>
    <property type="project" value="InterPro"/>
</dbReference>
<feature type="transmembrane region" description="Helical" evidence="8">
    <location>
        <begin position="296"/>
        <end position="325"/>
    </location>
</feature>
<dbReference type="Proteomes" id="UP000066480">
    <property type="component" value="Chromosome"/>
</dbReference>